<accession>M2QIX1</accession>
<evidence type="ECO:0000313" key="2">
    <source>
        <dbReference type="Proteomes" id="UP000016930"/>
    </source>
</evidence>
<keyword evidence="2" id="KW-1185">Reference proteome</keyword>
<evidence type="ECO:0000313" key="1">
    <source>
        <dbReference type="EMBL" id="EMD32050.1"/>
    </source>
</evidence>
<feature type="non-terminal residue" evidence="1">
    <location>
        <position position="1"/>
    </location>
</feature>
<dbReference type="EMBL" id="KB445813">
    <property type="protein sequence ID" value="EMD32050.1"/>
    <property type="molecule type" value="Genomic_DNA"/>
</dbReference>
<gene>
    <name evidence="1" type="ORF">CERSUDRAFT_119050</name>
</gene>
<dbReference type="STRING" id="914234.M2QIX1"/>
<name>M2QIX1_CERS8</name>
<dbReference type="AlphaFoldDB" id="M2QIX1"/>
<reference evidence="1 2" key="1">
    <citation type="journal article" date="2012" name="Proc. Natl. Acad. Sci. U.S.A.">
        <title>Comparative genomics of Ceriporiopsis subvermispora and Phanerochaete chrysosporium provide insight into selective ligninolysis.</title>
        <authorList>
            <person name="Fernandez-Fueyo E."/>
            <person name="Ruiz-Duenas F.J."/>
            <person name="Ferreira P."/>
            <person name="Floudas D."/>
            <person name="Hibbett D.S."/>
            <person name="Canessa P."/>
            <person name="Larrondo L.F."/>
            <person name="James T.Y."/>
            <person name="Seelenfreund D."/>
            <person name="Lobos S."/>
            <person name="Polanco R."/>
            <person name="Tello M."/>
            <person name="Honda Y."/>
            <person name="Watanabe T."/>
            <person name="Watanabe T."/>
            <person name="Ryu J.S."/>
            <person name="Kubicek C.P."/>
            <person name="Schmoll M."/>
            <person name="Gaskell J."/>
            <person name="Hammel K.E."/>
            <person name="St John F.J."/>
            <person name="Vanden Wymelenberg A."/>
            <person name="Sabat G."/>
            <person name="Splinter BonDurant S."/>
            <person name="Syed K."/>
            <person name="Yadav J.S."/>
            <person name="Doddapaneni H."/>
            <person name="Subramanian V."/>
            <person name="Lavin J.L."/>
            <person name="Oguiza J.A."/>
            <person name="Perez G."/>
            <person name="Pisabarro A.G."/>
            <person name="Ramirez L."/>
            <person name="Santoyo F."/>
            <person name="Master E."/>
            <person name="Coutinho P.M."/>
            <person name="Henrissat B."/>
            <person name="Lombard V."/>
            <person name="Magnuson J.K."/>
            <person name="Kuees U."/>
            <person name="Hori C."/>
            <person name="Igarashi K."/>
            <person name="Samejima M."/>
            <person name="Held B.W."/>
            <person name="Barry K.W."/>
            <person name="LaButti K.M."/>
            <person name="Lapidus A."/>
            <person name="Lindquist E.A."/>
            <person name="Lucas S.M."/>
            <person name="Riley R."/>
            <person name="Salamov A.A."/>
            <person name="Hoffmeister D."/>
            <person name="Schwenk D."/>
            <person name="Hadar Y."/>
            <person name="Yarden O."/>
            <person name="de Vries R.P."/>
            <person name="Wiebenga A."/>
            <person name="Stenlid J."/>
            <person name="Eastwood D."/>
            <person name="Grigoriev I.V."/>
            <person name="Berka R.M."/>
            <person name="Blanchette R.A."/>
            <person name="Kersten P."/>
            <person name="Martinez A.T."/>
            <person name="Vicuna R."/>
            <person name="Cullen D."/>
        </authorList>
    </citation>
    <scope>NUCLEOTIDE SEQUENCE [LARGE SCALE GENOMIC DNA]</scope>
    <source>
        <strain evidence="1 2">B</strain>
    </source>
</reference>
<protein>
    <submittedName>
        <fullName evidence="1">Uncharacterized protein</fullName>
    </submittedName>
</protein>
<dbReference type="OrthoDB" id="3219836at2759"/>
<dbReference type="Proteomes" id="UP000016930">
    <property type="component" value="Unassembled WGS sequence"/>
</dbReference>
<proteinExistence type="predicted"/>
<dbReference type="HOGENOM" id="CLU_080473_0_0_1"/>
<organism evidence="1 2">
    <name type="scientific">Ceriporiopsis subvermispora (strain B)</name>
    <name type="common">White-rot fungus</name>
    <name type="synonym">Gelatoporia subvermispora</name>
    <dbReference type="NCBI Taxonomy" id="914234"/>
    <lineage>
        <taxon>Eukaryota</taxon>
        <taxon>Fungi</taxon>
        <taxon>Dikarya</taxon>
        <taxon>Basidiomycota</taxon>
        <taxon>Agaricomycotina</taxon>
        <taxon>Agaricomycetes</taxon>
        <taxon>Polyporales</taxon>
        <taxon>Gelatoporiaceae</taxon>
        <taxon>Gelatoporia</taxon>
    </lineage>
</organism>
<sequence length="184" mass="20216">MPAPETFQQARPVLGHVNMMVDGLIASATIEDLRAIIRTTLATSPSSVSSTFTIAAREYLEKTYIKKQLTLNELFHIADHGLWEPTSQLYKVLKNARTIYGAGMGFASLSLLTEMVEATAGARWKESSDMDGALTELDGDITQAIQSAKEQIEGGRLGDIEAARATVDRLRSALQRSEEDISRW</sequence>